<evidence type="ECO:0000313" key="2">
    <source>
        <dbReference type="Proteomes" id="UP000262969"/>
    </source>
</evidence>
<dbReference type="EMBL" id="DPVV01000179">
    <property type="protein sequence ID" value="HCL01802.1"/>
    <property type="molecule type" value="Genomic_DNA"/>
</dbReference>
<protein>
    <submittedName>
        <fullName evidence="1">Uncharacterized protein</fullName>
    </submittedName>
</protein>
<dbReference type="Proteomes" id="UP000262969">
    <property type="component" value="Unassembled WGS sequence"/>
</dbReference>
<organism evidence="1 2">
    <name type="scientific">Lachnoclostridium phytofermentans</name>
    <dbReference type="NCBI Taxonomy" id="66219"/>
    <lineage>
        <taxon>Bacteria</taxon>
        <taxon>Bacillati</taxon>
        <taxon>Bacillota</taxon>
        <taxon>Clostridia</taxon>
        <taxon>Lachnospirales</taxon>
        <taxon>Lachnospiraceae</taxon>
    </lineage>
</organism>
<name>A0A3D2X3W8_9FIRM</name>
<proteinExistence type="predicted"/>
<accession>A0A3D2X3W8</accession>
<gene>
    <name evidence="1" type="ORF">DHW61_05200</name>
</gene>
<reference evidence="1 2" key="1">
    <citation type="journal article" date="2018" name="Nat. Biotechnol.">
        <title>A standardized bacterial taxonomy based on genome phylogeny substantially revises the tree of life.</title>
        <authorList>
            <person name="Parks D.H."/>
            <person name="Chuvochina M."/>
            <person name="Waite D.W."/>
            <person name="Rinke C."/>
            <person name="Skarshewski A."/>
            <person name="Chaumeil P.A."/>
            <person name="Hugenholtz P."/>
        </authorList>
    </citation>
    <scope>NUCLEOTIDE SEQUENCE [LARGE SCALE GENOMIC DNA]</scope>
    <source>
        <strain evidence="1">UBA11728</strain>
    </source>
</reference>
<evidence type="ECO:0000313" key="1">
    <source>
        <dbReference type="EMBL" id="HCL01802.1"/>
    </source>
</evidence>
<sequence>MELIKNTGFSSFTSKKENFCPKCTNRGRIKVVDEGDREGFEREFDRLADPGTLEMYICYDRAIDKFNHHYCYCPDCENGQLYKGEYPKYEGI</sequence>
<dbReference type="AlphaFoldDB" id="A0A3D2X3W8"/>
<comment type="caution">
    <text evidence="1">The sequence shown here is derived from an EMBL/GenBank/DDBJ whole genome shotgun (WGS) entry which is preliminary data.</text>
</comment>